<dbReference type="EMBL" id="PVGH01000067">
    <property type="protein sequence ID" value="PRF59393.1"/>
    <property type="molecule type" value="Genomic_DNA"/>
</dbReference>
<gene>
    <name evidence="1" type="ORF">C6Q15_17635</name>
</gene>
<dbReference type="Proteomes" id="UP000238982">
    <property type="component" value="Unassembled WGS sequence"/>
</dbReference>
<proteinExistence type="predicted"/>
<dbReference type="AlphaFoldDB" id="A0A2S9MLH0"/>
<evidence type="ECO:0000313" key="1">
    <source>
        <dbReference type="EMBL" id="PRF59393.1"/>
    </source>
</evidence>
<organism evidence="1 2">
    <name type="scientific">Burkholderia multivorans</name>
    <dbReference type="NCBI Taxonomy" id="87883"/>
    <lineage>
        <taxon>Bacteria</taxon>
        <taxon>Pseudomonadati</taxon>
        <taxon>Pseudomonadota</taxon>
        <taxon>Betaproteobacteria</taxon>
        <taxon>Burkholderiales</taxon>
        <taxon>Burkholderiaceae</taxon>
        <taxon>Burkholderia</taxon>
        <taxon>Burkholderia cepacia complex</taxon>
    </lineage>
</organism>
<protein>
    <submittedName>
        <fullName evidence="1">Porin</fullName>
    </submittedName>
</protein>
<reference evidence="1 2" key="1">
    <citation type="submission" date="2018-03" db="EMBL/GenBank/DDBJ databases">
        <authorList>
            <person name="Keele B.F."/>
        </authorList>
    </citation>
    <scope>NUCLEOTIDE SEQUENCE [LARGE SCALE GENOMIC DNA]</scope>
    <source>
        <strain evidence="1 2">AU19729</strain>
    </source>
</reference>
<accession>A0A2S9MLH0</accession>
<sequence>MSTTANSEFVIRRLSNAFAIAKHGQKVGVTAGIQQRF</sequence>
<name>A0A2S9MLH0_9BURK</name>
<evidence type="ECO:0000313" key="2">
    <source>
        <dbReference type="Proteomes" id="UP000238982"/>
    </source>
</evidence>
<comment type="caution">
    <text evidence="1">The sequence shown here is derived from an EMBL/GenBank/DDBJ whole genome shotgun (WGS) entry which is preliminary data.</text>
</comment>